<evidence type="ECO:0000256" key="1">
    <source>
        <dbReference type="ARBA" id="ARBA00022737"/>
    </source>
</evidence>
<evidence type="ECO:0000313" key="3">
    <source>
        <dbReference type="EnsemblMetazoa" id="CJA34972.1"/>
    </source>
</evidence>
<dbReference type="InterPro" id="IPR011992">
    <property type="entry name" value="EF-hand-dom_pair"/>
</dbReference>
<dbReference type="InterPro" id="IPR002048">
    <property type="entry name" value="EF_hand_dom"/>
</dbReference>
<proteinExistence type="predicted"/>
<dbReference type="GO" id="GO:0016460">
    <property type="term" value="C:myosin II complex"/>
    <property type="evidence" value="ECO:0007669"/>
    <property type="project" value="TreeGrafter"/>
</dbReference>
<dbReference type="PANTHER" id="PTHR23048">
    <property type="entry name" value="MYOSIN LIGHT CHAIN 1, 3"/>
    <property type="match status" value="1"/>
</dbReference>
<dbReference type="PROSITE" id="PS50222">
    <property type="entry name" value="EF_HAND_2"/>
    <property type="match status" value="1"/>
</dbReference>
<organism evidence="3 4">
    <name type="scientific">Caenorhabditis japonica</name>
    <dbReference type="NCBI Taxonomy" id="281687"/>
    <lineage>
        <taxon>Eukaryota</taxon>
        <taxon>Metazoa</taxon>
        <taxon>Ecdysozoa</taxon>
        <taxon>Nematoda</taxon>
        <taxon>Chromadorea</taxon>
        <taxon>Rhabditida</taxon>
        <taxon>Rhabditina</taxon>
        <taxon>Rhabditomorpha</taxon>
        <taxon>Rhabditoidea</taxon>
        <taxon>Rhabditidae</taxon>
        <taxon>Peloderinae</taxon>
        <taxon>Caenorhabditis</taxon>
    </lineage>
</organism>
<keyword evidence="4" id="KW-1185">Reference proteome</keyword>
<dbReference type="Pfam" id="PF13833">
    <property type="entry name" value="EF-hand_8"/>
    <property type="match status" value="1"/>
</dbReference>
<dbReference type="GO" id="GO:0005509">
    <property type="term" value="F:calcium ion binding"/>
    <property type="evidence" value="ECO:0007669"/>
    <property type="project" value="InterPro"/>
</dbReference>
<accession>A0A8R1EFW6</accession>
<name>A0A8R1EFW6_CAEJA</name>
<feature type="domain" description="EF-hand" evidence="2">
    <location>
        <begin position="77"/>
        <end position="112"/>
    </location>
</feature>
<dbReference type="EnsemblMetazoa" id="CJA34972.1">
    <property type="protein sequence ID" value="CJA34972.1"/>
    <property type="gene ID" value="WBGene00210819"/>
</dbReference>
<sequence>MQPPMEEINDVFHFHDTVGDGKIAAAQLPAALRAMMLNPTEALLAEVMKTRKGGPRVSVDEFVPIYKKVADACGRAATIKEFQTLLSHFDREGNGQIMLVELRNMLQNGGEKLTNQEVEQLLFGMEIIEGKVNINQFLNNHLQMGESKEEK</sequence>
<dbReference type="SUPFAM" id="SSF47473">
    <property type="entry name" value="EF-hand"/>
    <property type="match status" value="1"/>
</dbReference>
<protein>
    <recommendedName>
        <fullName evidence="2">EF-hand domain-containing protein</fullName>
    </recommendedName>
</protein>
<keyword evidence="1" id="KW-0677">Repeat</keyword>
<dbReference type="PANTHER" id="PTHR23048:SF13">
    <property type="entry name" value="EF-HAND DOMAIN-CONTAINING PROTEIN"/>
    <property type="match status" value="1"/>
</dbReference>
<dbReference type="FunFam" id="1.10.238.10:FF:000178">
    <property type="entry name" value="Calmodulin-2 A"/>
    <property type="match status" value="1"/>
</dbReference>
<dbReference type="InterPro" id="IPR050230">
    <property type="entry name" value="CALM/Myosin/TropC-like"/>
</dbReference>
<dbReference type="Gene3D" id="1.10.238.10">
    <property type="entry name" value="EF-hand"/>
    <property type="match status" value="2"/>
</dbReference>
<reference evidence="4" key="1">
    <citation type="submission" date="2010-08" db="EMBL/GenBank/DDBJ databases">
        <authorList>
            <consortium name="Caenorhabditis japonica Sequencing Consortium"/>
            <person name="Wilson R.K."/>
        </authorList>
    </citation>
    <scope>NUCLEOTIDE SEQUENCE [LARGE SCALE GENOMIC DNA]</scope>
    <source>
        <strain evidence="4">DF5081</strain>
    </source>
</reference>
<reference evidence="3" key="2">
    <citation type="submission" date="2022-06" db="UniProtKB">
        <authorList>
            <consortium name="EnsemblMetazoa"/>
        </authorList>
    </citation>
    <scope>IDENTIFICATION</scope>
    <source>
        <strain evidence="3">DF5081</strain>
    </source>
</reference>
<evidence type="ECO:0000259" key="2">
    <source>
        <dbReference type="PROSITE" id="PS50222"/>
    </source>
</evidence>
<evidence type="ECO:0000313" key="4">
    <source>
        <dbReference type="Proteomes" id="UP000005237"/>
    </source>
</evidence>
<dbReference type="AlphaFoldDB" id="A0A8R1EFW6"/>
<dbReference type="Proteomes" id="UP000005237">
    <property type="component" value="Unassembled WGS sequence"/>
</dbReference>